<organism evidence="1 2">
    <name type="scientific">Bosea thiooxidans</name>
    <dbReference type="NCBI Taxonomy" id="53254"/>
    <lineage>
        <taxon>Bacteria</taxon>
        <taxon>Pseudomonadati</taxon>
        <taxon>Pseudomonadota</taxon>
        <taxon>Alphaproteobacteria</taxon>
        <taxon>Hyphomicrobiales</taxon>
        <taxon>Boseaceae</taxon>
        <taxon>Bosea</taxon>
    </lineage>
</organism>
<dbReference type="EMBL" id="LMAR01000044">
    <property type="protein sequence ID" value="KQK30012.1"/>
    <property type="molecule type" value="Genomic_DNA"/>
</dbReference>
<gene>
    <name evidence="1" type="ORF">ARD30_16325</name>
</gene>
<dbReference type="RefSeq" id="WP_055728812.1">
    <property type="nucleotide sequence ID" value="NZ_LMAR01000044.1"/>
</dbReference>
<reference evidence="1 2" key="1">
    <citation type="submission" date="2015-10" db="EMBL/GenBank/DDBJ databases">
        <title>Draft genome of Bosea thiooxidans.</title>
        <authorList>
            <person name="Wang X."/>
        </authorList>
    </citation>
    <scope>NUCLEOTIDE SEQUENCE [LARGE SCALE GENOMIC DNA]</scope>
    <source>
        <strain evidence="1 2">CGMCC 9174</strain>
    </source>
</reference>
<keyword evidence="2" id="KW-1185">Reference proteome</keyword>
<proteinExistence type="predicted"/>
<dbReference type="AlphaFoldDB" id="A0A0Q3L052"/>
<dbReference type="Proteomes" id="UP000051562">
    <property type="component" value="Unassembled WGS sequence"/>
</dbReference>
<accession>A0A0Q3L052</accession>
<protein>
    <submittedName>
        <fullName evidence="1">Uncharacterized protein</fullName>
    </submittedName>
</protein>
<evidence type="ECO:0000313" key="1">
    <source>
        <dbReference type="EMBL" id="KQK30012.1"/>
    </source>
</evidence>
<evidence type="ECO:0000313" key="2">
    <source>
        <dbReference type="Proteomes" id="UP000051562"/>
    </source>
</evidence>
<name>A0A0Q3L052_9HYPH</name>
<comment type="caution">
    <text evidence="1">The sequence shown here is derived from an EMBL/GenBank/DDBJ whole genome shotgun (WGS) entry which is preliminary data.</text>
</comment>
<sequence>MARLLLRYPERRLAILRVAMTPTMAELCESYELACVAAEYWAEVPGSEAAAMTAEFRLLIVAIEAEVSRELTDGA</sequence>